<evidence type="ECO:0000256" key="2">
    <source>
        <dbReference type="ARBA" id="ARBA00029460"/>
    </source>
</evidence>
<dbReference type="PIRSF" id="PIRSF005578">
    <property type="entry name" value="TlyA"/>
    <property type="match status" value="1"/>
</dbReference>
<organism evidence="5 6">
    <name type="scientific">Sporanaerobacter acetigenes DSM 13106</name>
    <dbReference type="NCBI Taxonomy" id="1123281"/>
    <lineage>
        <taxon>Bacteria</taxon>
        <taxon>Bacillati</taxon>
        <taxon>Bacillota</taxon>
        <taxon>Tissierellia</taxon>
        <taxon>Tissierellales</taxon>
        <taxon>Sporanaerobacteraceae</taxon>
        <taxon>Sporanaerobacter</taxon>
    </lineage>
</organism>
<evidence type="ECO:0000256" key="3">
    <source>
        <dbReference type="PROSITE-ProRule" id="PRU00182"/>
    </source>
</evidence>
<keyword evidence="6" id="KW-1185">Reference proteome</keyword>
<dbReference type="PANTHER" id="PTHR32319">
    <property type="entry name" value="BACTERIAL HEMOLYSIN-LIKE PROTEIN"/>
    <property type="match status" value="1"/>
</dbReference>
<keyword evidence="5" id="KW-0489">Methyltransferase</keyword>
<dbReference type="InterPro" id="IPR004538">
    <property type="entry name" value="Hemolysin_A/TlyA"/>
</dbReference>
<dbReference type="GO" id="GO:0003723">
    <property type="term" value="F:RNA binding"/>
    <property type="evidence" value="ECO:0007669"/>
    <property type="project" value="UniProtKB-KW"/>
</dbReference>
<dbReference type="Pfam" id="PF01728">
    <property type="entry name" value="FtsJ"/>
    <property type="match status" value="1"/>
</dbReference>
<dbReference type="Pfam" id="PF01479">
    <property type="entry name" value="S4"/>
    <property type="match status" value="1"/>
</dbReference>
<sequence length="267" mass="30133">MSKERIDILLVEKNLVESREKGKRLIMEGIVFVDDKRIDKPGEKVDVDSSIVIKGNSIPYVSRGGLKLEKAIEYFKLDLKDKVALDIGASTGGFTDCMIKNGVKKVYAIDVGYGQIDWTLRQDKRVVLKERTNIRYVTKEDIGELADFASIDVSFISLKLVLPVAMELISDDGEIVSLVKPQFEAGREKVGKKGIIKDQRVHKEVLLDIYRFCLNTGLFVKDITYSPIKGGTGNIEYLFHLKKYSNSDKKNIEKLIEEVVSNSHTML</sequence>
<dbReference type="STRING" id="1123281.SAMN02745180_01776"/>
<dbReference type="NCBIfam" id="TIGR00478">
    <property type="entry name" value="tly"/>
    <property type="match status" value="1"/>
</dbReference>
<comment type="similarity">
    <text evidence="2">Belongs to the TlyA family.</text>
</comment>
<accession>A0A1M5XPH3</accession>
<feature type="domain" description="RNA-binding S4" evidence="4">
    <location>
        <begin position="4"/>
        <end position="69"/>
    </location>
</feature>
<keyword evidence="1 3" id="KW-0694">RNA-binding</keyword>
<dbReference type="InterPro" id="IPR047048">
    <property type="entry name" value="TlyA"/>
</dbReference>
<evidence type="ECO:0000259" key="4">
    <source>
        <dbReference type="SMART" id="SM00363"/>
    </source>
</evidence>
<protein>
    <submittedName>
        <fullName evidence="5">23S rRNA (Cytidine1920-2'-O)/16S rRNA (Cytidine1409-2'-O)-methyltransferase</fullName>
    </submittedName>
</protein>
<dbReference type="SUPFAM" id="SSF53335">
    <property type="entry name" value="S-adenosyl-L-methionine-dependent methyltransferases"/>
    <property type="match status" value="1"/>
</dbReference>
<evidence type="ECO:0000256" key="1">
    <source>
        <dbReference type="ARBA" id="ARBA00022884"/>
    </source>
</evidence>
<dbReference type="CDD" id="cd00165">
    <property type="entry name" value="S4"/>
    <property type="match status" value="1"/>
</dbReference>
<dbReference type="OrthoDB" id="9784736at2"/>
<dbReference type="Proteomes" id="UP000184389">
    <property type="component" value="Unassembled WGS sequence"/>
</dbReference>
<dbReference type="Gene3D" id="3.40.50.150">
    <property type="entry name" value="Vaccinia Virus protein VP39"/>
    <property type="match status" value="1"/>
</dbReference>
<dbReference type="InterPro" id="IPR002877">
    <property type="entry name" value="RNA_MeTrfase_FtsJ_dom"/>
</dbReference>
<evidence type="ECO:0000313" key="5">
    <source>
        <dbReference type="EMBL" id="SHI01542.1"/>
    </source>
</evidence>
<dbReference type="GO" id="GO:0032259">
    <property type="term" value="P:methylation"/>
    <property type="evidence" value="ECO:0007669"/>
    <property type="project" value="UniProtKB-KW"/>
</dbReference>
<dbReference type="InterPro" id="IPR029063">
    <property type="entry name" value="SAM-dependent_MTases_sf"/>
</dbReference>
<gene>
    <name evidence="5" type="ORF">SAMN02745180_01776</name>
</gene>
<dbReference type="InterPro" id="IPR002942">
    <property type="entry name" value="S4_RNA-bd"/>
</dbReference>
<dbReference type="EMBL" id="FQXR01000007">
    <property type="protein sequence ID" value="SHI01542.1"/>
    <property type="molecule type" value="Genomic_DNA"/>
</dbReference>
<dbReference type="SMART" id="SM00363">
    <property type="entry name" value="S4"/>
    <property type="match status" value="1"/>
</dbReference>
<proteinExistence type="inferred from homology"/>
<dbReference type="GO" id="GO:0008168">
    <property type="term" value="F:methyltransferase activity"/>
    <property type="evidence" value="ECO:0007669"/>
    <property type="project" value="UniProtKB-KW"/>
</dbReference>
<keyword evidence="5" id="KW-0808">Transferase</keyword>
<name>A0A1M5XPH3_9FIRM</name>
<evidence type="ECO:0000313" key="6">
    <source>
        <dbReference type="Proteomes" id="UP000184389"/>
    </source>
</evidence>
<reference evidence="5 6" key="1">
    <citation type="submission" date="2016-11" db="EMBL/GenBank/DDBJ databases">
        <authorList>
            <person name="Jaros S."/>
            <person name="Januszkiewicz K."/>
            <person name="Wedrychowicz H."/>
        </authorList>
    </citation>
    <scope>NUCLEOTIDE SEQUENCE [LARGE SCALE GENOMIC DNA]</scope>
    <source>
        <strain evidence="5 6">DSM 13106</strain>
    </source>
</reference>
<dbReference type="InterPro" id="IPR036986">
    <property type="entry name" value="S4_RNA-bd_sf"/>
</dbReference>
<dbReference type="PROSITE" id="PS50889">
    <property type="entry name" value="S4"/>
    <property type="match status" value="1"/>
</dbReference>
<dbReference type="Gene3D" id="3.10.290.10">
    <property type="entry name" value="RNA-binding S4 domain"/>
    <property type="match status" value="1"/>
</dbReference>
<dbReference type="RefSeq" id="WP_072744439.1">
    <property type="nucleotide sequence ID" value="NZ_FQXR01000007.1"/>
</dbReference>
<dbReference type="AlphaFoldDB" id="A0A1M5XPH3"/>
<dbReference type="PANTHER" id="PTHR32319:SF0">
    <property type="entry name" value="BACTERIAL HEMOLYSIN-LIKE PROTEIN"/>
    <property type="match status" value="1"/>
</dbReference>